<evidence type="ECO:0000313" key="3">
    <source>
        <dbReference type="Proteomes" id="UP000595140"/>
    </source>
</evidence>
<feature type="compositionally biased region" description="Basic and acidic residues" evidence="1">
    <location>
        <begin position="91"/>
        <end position="107"/>
    </location>
</feature>
<evidence type="ECO:0000256" key="1">
    <source>
        <dbReference type="SAM" id="MobiDB-lite"/>
    </source>
</evidence>
<dbReference type="Proteomes" id="UP000595140">
    <property type="component" value="Unassembled WGS sequence"/>
</dbReference>
<gene>
    <name evidence="2" type="ORF">CCAM_LOCUS36093</name>
</gene>
<evidence type="ECO:0000313" key="2">
    <source>
        <dbReference type="EMBL" id="VFQ94317.1"/>
    </source>
</evidence>
<protein>
    <submittedName>
        <fullName evidence="2">Uncharacterized protein</fullName>
    </submittedName>
</protein>
<keyword evidence="3" id="KW-1185">Reference proteome</keyword>
<dbReference type="AlphaFoldDB" id="A0A484N0U8"/>
<feature type="region of interest" description="Disordered" evidence="1">
    <location>
        <begin position="88"/>
        <end position="118"/>
    </location>
</feature>
<name>A0A484N0U8_9ASTE</name>
<reference evidence="2 3" key="1">
    <citation type="submission" date="2018-04" db="EMBL/GenBank/DDBJ databases">
        <authorList>
            <person name="Vogel A."/>
        </authorList>
    </citation>
    <scope>NUCLEOTIDE SEQUENCE [LARGE SCALE GENOMIC DNA]</scope>
</reference>
<organism evidence="2 3">
    <name type="scientific">Cuscuta campestris</name>
    <dbReference type="NCBI Taxonomy" id="132261"/>
    <lineage>
        <taxon>Eukaryota</taxon>
        <taxon>Viridiplantae</taxon>
        <taxon>Streptophyta</taxon>
        <taxon>Embryophyta</taxon>
        <taxon>Tracheophyta</taxon>
        <taxon>Spermatophyta</taxon>
        <taxon>Magnoliopsida</taxon>
        <taxon>eudicotyledons</taxon>
        <taxon>Gunneridae</taxon>
        <taxon>Pentapetalae</taxon>
        <taxon>asterids</taxon>
        <taxon>lamiids</taxon>
        <taxon>Solanales</taxon>
        <taxon>Convolvulaceae</taxon>
        <taxon>Cuscuteae</taxon>
        <taxon>Cuscuta</taxon>
        <taxon>Cuscuta subgen. Grammica</taxon>
        <taxon>Cuscuta sect. Cleistogrammica</taxon>
    </lineage>
</organism>
<sequence length="118" mass="13251">MEMMRSRMGFCKDGQNKKRPRFCPVAAQDYSDPFDLCNLQEGLLNLEKFGSVAKDIEELIARRRLFLEKYCLSAASKAYQKPHVVILDSDSDSHSDGGDDDANEKSDQGLYAAANQKP</sequence>
<accession>A0A484N0U8</accession>
<proteinExistence type="predicted"/>
<dbReference type="EMBL" id="OOIL02005264">
    <property type="protein sequence ID" value="VFQ94317.1"/>
    <property type="molecule type" value="Genomic_DNA"/>
</dbReference>